<evidence type="ECO:0000313" key="3">
    <source>
        <dbReference type="Proteomes" id="UP000765509"/>
    </source>
</evidence>
<accession>A0A9Q3KHC0</accession>
<reference evidence="2" key="1">
    <citation type="submission" date="2021-03" db="EMBL/GenBank/DDBJ databases">
        <title>Draft genome sequence of rust myrtle Austropuccinia psidii MF-1, a brazilian biotype.</title>
        <authorList>
            <person name="Quecine M.C."/>
            <person name="Pachon D.M.R."/>
            <person name="Bonatelli M.L."/>
            <person name="Correr F.H."/>
            <person name="Franceschini L.M."/>
            <person name="Leite T.F."/>
            <person name="Margarido G.R.A."/>
            <person name="Almeida C.A."/>
            <person name="Ferrarezi J.A."/>
            <person name="Labate C.A."/>
        </authorList>
    </citation>
    <scope>NUCLEOTIDE SEQUENCE</scope>
    <source>
        <strain evidence="2">MF-1</strain>
    </source>
</reference>
<dbReference type="Proteomes" id="UP000765509">
    <property type="component" value="Unassembled WGS sequence"/>
</dbReference>
<evidence type="ECO:0000256" key="1">
    <source>
        <dbReference type="SAM" id="MobiDB-lite"/>
    </source>
</evidence>
<dbReference type="OrthoDB" id="2506837at2759"/>
<organism evidence="2 3">
    <name type="scientific">Austropuccinia psidii MF-1</name>
    <dbReference type="NCBI Taxonomy" id="1389203"/>
    <lineage>
        <taxon>Eukaryota</taxon>
        <taxon>Fungi</taxon>
        <taxon>Dikarya</taxon>
        <taxon>Basidiomycota</taxon>
        <taxon>Pucciniomycotina</taxon>
        <taxon>Pucciniomycetes</taxon>
        <taxon>Pucciniales</taxon>
        <taxon>Sphaerophragmiaceae</taxon>
        <taxon>Austropuccinia</taxon>
    </lineage>
</organism>
<feature type="region of interest" description="Disordered" evidence="1">
    <location>
        <begin position="1"/>
        <end position="26"/>
    </location>
</feature>
<gene>
    <name evidence="2" type="ORF">O181_119836</name>
</gene>
<proteinExistence type="predicted"/>
<comment type="caution">
    <text evidence="2">The sequence shown here is derived from an EMBL/GenBank/DDBJ whole genome shotgun (WGS) entry which is preliminary data.</text>
</comment>
<sequence>MRRVDEEIEKAERDNGKTSNRRHRLVPDKPVTSICNQVPRGLPIDFHEPSWFNNRKAGQKTLTADSFNVAFLPDASESLRGIQHPDERLGDRNFTQKYWDQLIEPYYISHEITNEEDLETSGDYNNEINDDSEVVSSEDKTDNDEVTQEGELNQLVEQDTKMEHAPNLRNTFGPSEISFQNKWSGW</sequence>
<dbReference type="EMBL" id="AVOT02106757">
    <property type="protein sequence ID" value="MBW0580121.1"/>
    <property type="molecule type" value="Genomic_DNA"/>
</dbReference>
<name>A0A9Q3KHC0_9BASI</name>
<evidence type="ECO:0000313" key="2">
    <source>
        <dbReference type="EMBL" id="MBW0580121.1"/>
    </source>
</evidence>
<feature type="region of interest" description="Disordered" evidence="1">
    <location>
        <begin position="117"/>
        <end position="151"/>
    </location>
</feature>
<dbReference type="AlphaFoldDB" id="A0A9Q3KHC0"/>
<keyword evidence="3" id="KW-1185">Reference proteome</keyword>
<protein>
    <submittedName>
        <fullName evidence="2">Uncharacterized protein</fullName>
    </submittedName>
</protein>